<dbReference type="PANTHER" id="PTHR34846:SF10">
    <property type="entry name" value="CYTOPLASMIC PROTEIN"/>
    <property type="match status" value="1"/>
</dbReference>
<dbReference type="EMBL" id="BAABFN010000001">
    <property type="protein sequence ID" value="GAA4300025.1"/>
    <property type="molecule type" value="Genomic_DNA"/>
</dbReference>
<name>A0ABP8FBV6_9BACT</name>
<sequence>MKKRFSFKTIEPEGFKAMRGMEQYLSATGIDPLHKELIKVRASQLNGCAFCLDMHARKARELGETEQRLYLLNAWREAPQFSEEEKLILAMTEEITLIGQQGLSEATYEQAVEHFGEKGTAQLMMVIVVINSWNRIMVATQEPPGGR</sequence>
<organism evidence="2 3">
    <name type="scientific">Compostibacter hankyongensis</name>
    <dbReference type="NCBI Taxonomy" id="1007089"/>
    <lineage>
        <taxon>Bacteria</taxon>
        <taxon>Pseudomonadati</taxon>
        <taxon>Bacteroidota</taxon>
        <taxon>Chitinophagia</taxon>
        <taxon>Chitinophagales</taxon>
        <taxon>Chitinophagaceae</taxon>
        <taxon>Compostibacter</taxon>
    </lineage>
</organism>
<dbReference type="InterPro" id="IPR004675">
    <property type="entry name" value="AhpD_core"/>
</dbReference>
<dbReference type="NCBIfam" id="TIGR00778">
    <property type="entry name" value="ahpD_dom"/>
    <property type="match status" value="1"/>
</dbReference>
<evidence type="ECO:0000313" key="3">
    <source>
        <dbReference type="Proteomes" id="UP001501207"/>
    </source>
</evidence>
<reference evidence="3" key="1">
    <citation type="journal article" date="2019" name="Int. J. Syst. Evol. Microbiol.">
        <title>The Global Catalogue of Microorganisms (GCM) 10K type strain sequencing project: providing services to taxonomists for standard genome sequencing and annotation.</title>
        <authorList>
            <consortium name="The Broad Institute Genomics Platform"/>
            <consortium name="The Broad Institute Genome Sequencing Center for Infectious Disease"/>
            <person name="Wu L."/>
            <person name="Ma J."/>
        </authorList>
    </citation>
    <scope>NUCLEOTIDE SEQUENCE [LARGE SCALE GENOMIC DNA]</scope>
    <source>
        <strain evidence="3">JCM 17664</strain>
    </source>
</reference>
<dbReference type="InterPro" id="IPR003779">
    <property type="entry name" value="CMD-like"/>
</dbReference>
<dbReference type="PANTHER" id="PTHR34846">
    <property type="entry name" value="4-CARBOXYMUCONOLACTONE DECARBOXYLASE FAMILY PROTEIN (AFU_ORTHOLOGUE AFUA_6G11590)"/>
    <property type="match status" value="1"/>
</dbReference>
<dbReference type="Gene3D" id="1.20.1290.10">
    <property type="entry name" value="AhpD-like"/>
    <property type="match status" value="1"/>
</dbReference>
<comment type="caution">
    <text evidence="2">The sequence shown here is derived from an EMBL/GenBank/DDBJ whole genome shotgun (WGS) entry which is preliminary data.</text>
</comment>
<dbReference type="Proteomes" id="UP001501207">
    <property type="component" value="Unassembled WGS sequence"/>
</dbReference>
<protein>
    <submittedName>
        <fullName evidence="2">Carboxymuconolactone decarboxylase family protein</fullName>
    </submittedName>
</protein>
<dbReference type="Pfam" id="PF02627">
    <property type="entry name" value="CMD"/>
    <property type="match status" value="1"/>
</dbReference>
<keyword evidence="3" id="KW-1185">Reference proteome</keyword>
<dbReference type="RefSeq" id="WP_344973532.1">
    <property type="nucleotide sequence ID" value="NZ_BAABFN010000001.1"/>
</dbReference>
<dbReference type="SUPFAM" id="SSF69118">
    <property type="entry name" value="AhpD-like"/>
    <property type="match status" value="1"/>
</dbReference>
<feature type="domain" description="Carboxymuconolactone decarboxylase-like" evidence="1">
    <location>
        <begin position="12"/>
        <end position="93"/>
    </location>
</feature>
<evidence type="ECO:0000313" key="2">
    <source>
        <dbReference type="EMBL" id="GAA4300025.1"/>
    </source>
</evidence>
<gene>
    <name evidence="2" type="ORF">GCM10023143_00670</name>
</gene>
<accession>A0ABP8FBV6</accession>
<proteinExistence type="predicted"/>
<dbReference type="InterPro" id="IPR029032">
    <property type="entry name" value="AhpD-like"/>
</dbReference>
<evidence type="ECO:0000259" key="1">
    <source>
        <dbReference type="Pfam" id="PF02627"/>
    </source>
</evidence>